<reference evidence="1 2" key="1">
    <citation type="submission" date="2019-01" db="EMBL/GenBank/DDBJ databases">
        <title>Coherence of Microcystis species and biogeography revealed through population genomics.</title>
        <authorList>
            <person name="Perez-Carrascal O.M."/>
            <person name="Terrat Y."/>
            <person name="Giani A."/>
            <person name="Fortin N."/>
            <person name="Tromas N."/>
            <person name="Shapiro B.J."/>
        </authorList>
    </citation>
    <scope>NUCLEOTIDE SEQUENCE [LARGE SCALE GENOMIC DNA]</scope>
    <source>
        <strain evidence="1">Mp_MB_F_20051200_S9</strain>
    </source>
</reference>
<gene>
    <name evidence="1" type="ORF">EWV53_18785</name>
</gene>
<evidence type="ECO:0000313" key="1">
    <source>
        <dbReference type="EMBL" id="TRV58437.1"/>
    </source>
</evidence>
<accession>A0A552PN76</accession>
<dbReference type="Gene3D" id="2.60.40.3910">
    <property type="entry name" value="Inclusion body protein"/>
    <property type="match status" value="1"/>
</dbReference>
<proteinExistence type="predicted"/>
<sequence length="165" mass="17748">MITLHPDRTVIRVAEKPQFNPTTAITIAVDTAYVASQQGRNISQGIYMMDNMVANGSTGEGTLELHTNCPVGSLIGFNTVPINGEGVSGDQVIITGFTVSQGNVFTAAGQPRKQPSPNTEPDGSYWIGQALNTGTQTYQIQIKVTVGQLQPVSYYINWDPFITAQ</sequence>
<evidence type="ECO:0008006" key="3">
    <source>
        <dbReference type="Google" id="ProtNLM"/>
    </source>
</evidence>
<dbReference type="InterPro" id="IPR038712">
    <property type="entry name" value="PixA-like_sf"/>
</dbReference>
<evidence type="ECO:0000313" key="2">
    <source>
        <dbReference type="Proteomes" id="UP000317165"/>
    </source>
</evidence>
<dbReference type="Proteomes" id="UP000317165">
    <property type="component" value="Unassembled WGS sequence"/>
</dbReference>
<protein>
    <recommendedName>
        <fullName evidence="3">Inclusion body protein</fullName>
    </recommendedName>
</protein>
<dbReference type="InterPro" id="IPR021087">
    <property type="entry name" value="Uncharacterised_PixA/AidA"/>
</dbReference>
<organism evidence="1 2">
    <name type="scientific">Microcystis panniformis Mp_MB_F_20051200_S9</name>
    <dbReference type="NCBI Taxonomy" id="2486223"/>
    <lineage>
        <taxon>Bacteria</taxon>
        <taxon>Bacillati</taxon>
        <taxon>Cyanobacteriota</taxon>
        <taxon>Cyanophyceae</taxon>
        <taxon>Oscillatoriophycideae</taxon>
        <taxon>Chroococcales</taxon>
        <taxon>Microcystaceae</taxon>
        <taxon>Microcystis</taxon>
    </lineage>
</organism>
<comment type="caution">
    <text evidence="1">The sequence shown here is derived from an EMBL/GenBank/DDBJ whole genome shotgun (WGS) entry which is preliminary data.</text>
</comment>
<name>A0A552PN76_9CHRO</name>
<dbReference type="Pfam" id="PF12306">
    <property type="entry name" value="PixA"/>
    <property type="match status" value="1"/>
</dbReference>
<dbReference type="AlphaFoldDB" id="A0A552PN76"/>
<dbReference type="EMBL" id="SFAC01000222">
    <property type="protein sequence ID" value="TRV58437.1"/>
    <property type="molecule type" value="Genomic_DNA"/>
</dbReference>